<dbReference type="Gene3D" id="3.90.1150.10">
    <property type="entry name" value="Aspartate Aminotransferase, domain 1"/>
    <property type="match status" value="1"/>
</dbReference>
<name>A0AAN8J639_PATCE</name>
<dbReference type="InterPro" id="IPR004631">
    <property type="entry name" value="4NH2But_aminotransferase_euk"/>
</dbReference>
<comment type="similarity">
    <text evidence="2 12">Belongs to the class-III pyridoxal-phosphate-dependent aminotransferase family.</text>
</comment>
<gene>
    <name evidence="13" type="ORF">SNE40_019147</name>
</gene>
<proteinExistence type="inferred from homology"/>
<dbReference type="CDD" id="cd00610">
    <property type="entry name" value="OAT_like"/>
    <property type="match status" value="1"/>
</dbReference>
<comment type="caution">
    <text evidence="13">The sequence shown here is derived from an EMBL/GenBank/DDBJ whole genome shotgun (WGS) entry which is preliminary data.</text>
</comment>
<dbReference type="Pfam" id="PF00202">
    <property type="entry name" value="Aminotran_3"/>
    <property type="match status" value="1"/>
</dbReference>
<organism evidence="13 14">
    <name type="scientific">Patella caerulea</name>
    <name type="common">Rayed Mediterranean limpet</name>
    <dbReference type="NCBI Taxonomy" id="87958"/>
    <lineage>
        <taxon>Eukaryota</taxon>
        <taxon>Metazoa</taxon>
        <taxon>Spiralia</taxon>
        <taxon>Lophotrochozoa</taxon>
        <taxon>Mollusca</taxon>
        <taxon>Gastropoda</taxon>
        <taxon>Patellogastropoda</taxon>
        <taxon>Patelloidea</taxon>
        <taxon>Patellidae</taxon>
        <taxon>Patella</taxon>
    </lineage>
</organism>
<protein>
    <recommendedName>
        <fullName evidence="10">(S)-3-amino-2-methylpropionate transaminase</fullName>
        <ecNumber evidence="4">2.6.1.19</ecNumber>
        <ecNumber evidence="3">2.6.1.22</ecNumber>
    </recommendedName>
    <alternativeName>
        <fullName evidence="11">GABA aminotransferase</fullName>
    </alternativeName>
    <alternativeName>
        <fullName evidence="9">Gamma-amino-N-butyrate transaminase</fullName>
    </alternativeName>
    <alternativeName>
        <fullName evidence="8">L-AIBAT</fullName>
    </alternativeName>
</protein>
<evidence type="ECO:0000313" key="14">
    <source>
        <dbReference type="Proteomes" id="UP001347796"/>
    </source>
</evidence>
<reference evidence="13 14" key="1">
    <citation type="submission" date="2024-01" db="EMBL/GenBank/DDBJ databases">
        <title>The genome of the rayed Mediterranean limpet Patella caerulea (Linnaeus, 1758).</title>
        <authorList>
            <person name="Anh-Thu Weber A."/>
            <person name="Halstead-Nussloch G."/>
        </authorList>
    </citation>
    <scope>NUCLEOTIDE SEQUENCE [LARGE SCALE GENOMIC DNA]</scope>
    <source>
        <strain evidence="13">AATW-2023a</strain>
        <tissue evidence="13">Whole specimen</tissue>
    </source>
</reference>
<dbReference type="EMBL" id="JAZGQO010000014">
    <property type="protein sequence ID" value="KAK6170852.1"/>
    <property type="molecule type" value="Genomic_DNA"/>
</dbReference>
<dbReference type="Proteomes" id="UP001347796">
    <property type="component" value="Unassembled WGS sequence"/>
</dbReference>
<evidence type="ECO:0000256" key="11">
    <source>
        <dbReference type="ARBA" id="ARBA00031787"/>
    </source>
</evidence>
<keyword evidence="5" id="KW-0032">Aminotransferase</keyword>
<evidence type="ECO:0000256" key="1">
    <source>
        <dbReference type="ARBA" id="ARBA00001933"/>
    </source>
</evidence>
<dbReference type="Gene3D" id="3.40.640.10">
    <property type="entry name" value="Type I PLP-dependent aspartate aminotransferase-like (Major domain)"/>
    <property type="match status" value="1"/>
</dbReference>
<dbReference type="AlphaFoldDB" id="A0AAN8J639"/>
<dbReference type="GO" id="GO:0005739">
    <property type="term" value="C:mitochondrion"/>
    <property type="evidence" value="ECO:0007669"/>
    <property type="project" value="TreeGrafter"/>
</dbReference>
<dbReference type="InterPro" id="IPR049704">
    <property type="entry name" value="Aminotrans_3_PPA_site"/>
</dbReference>
<evidence type="ECO:0000256" key="12">
    <source>
        <dbReference type="RuleBase" id="RU003560"/>
    </source>
</evidence>
<dbReference type="InterPro" id="IPR015421">
    <property type="entry name" value="PyrdxlP-dep_Trfase_major"/>
</dbReference>
<evidence type="ECO:0000256" key="5">
    <source>
        <dbReference type="ARBA" id="ARBA00022576"/>
    </source>
</evidence>
<comment type="cofactor">
    <cofactor evidence="1">
        <name>pyridoxal 5'-phosphate</name>
        <dbReference type="ChEBI" id="CHEBI:597326"/>
    </cofactor>
</comment>
<dbReference type="InterPro" id="IPR015424">
    <property type="entry name" value="PyrdxlP-dep_Trfase"/>
</dbReference>
<evidence type="ECO:0000313" key="13">
    <source>
        <dbReference type="EMBL" id="KAK6170852.1"/>
    </source>
</evidence>
<dbReference type="EC" id="2.6.1.19" evidence="4"/>
<dbReference type="GO" id="GO:0034386">
    <property type="term" value="F:4-aminobutyrate:2-oxoglutarate transaminase activity"/>
    <property type="evidence" value="ECO:0007669"/>
    <property type="project" value="UniProtKB-EC"/>
</dbReference>
<dbReference type="InterPro" id="IPR015422">
    <property type="entry name" value="PyrdxlP-dep_Trfase_small"/>
</dbReference>
<keyword evidence="14" id="KW-1185">Reference proteome</keyword>
<keyword evidence="6" id="KW-0808">Transferase</keyword>
<evidence type="ECO:0000256" key="10">
    <source>
        <dbReference type="ARBA" id="ARBA00030857"/>
    </source>
</evidence>
<dbReference type="SUPFAM" id="SSF53383">
    <property type="entry name" value="PLP-dependent transferases"/>
    <property type="match status" value="1"/>
</dbReference>
<dbReference type="GO" id="GO:0047298">
    <property type="term" value="F:(S)-3-amino-2-methylpropionate transaminase activity"/>
    <property type="evidence" value="ECO:0007669"/>
    <property type="project" value="UniProtKB-EC"/>
</dbReference>
<dbReference type="EC" id="2.6.1.22" evidence="3"/>
<dbReference type="PANTHER" id="PTHR43206:SF1">
    <property type="entry name" value="4-AMINOBUTYRATE AMINOTRANSFERASE, MITOCHONDRIAL"/>
    <property type="match status" value="1"/>
</dbReference>
<evidence type="ECO:0000256" key="6">
    <source>
        <dbReference type="ARBA" id="ARBA00022679"/>
    </source>
</evidence>
<dbReference type="InterPro" id="IPR005814">
    <property type="entry name" value="Aminotrans_3"/>
</dbReference>
<evidence type="ECO:0000256" key="9">
    <source>
        <dbReference type="ARBA" id="ARBA00030204"/>
    </source>
</evidence>
<evidence type="ECO:0000256" key="7">
    <source>
        <dbReference type="ARBA" id="ARBA00022898"/>
    </source>
</evidence>
<dbReference type="PROSITE" id="PS00600">
    <property type="entry name" value="AA_TRANSFER_CLASS_3"/>
    <property type="match status" value="1"/>
</dbReference>
<dbReference type="GO" id="GO:0009450">
    <property type="term" value="P:gamma-aminobutyric acid catabolic process"/>
    <property type="evidence" value="ECO:0007669"/>
    <property type="project" value="TreeGrafter"/>
</dbReference>
<evidence type="ECO:0000256" key="3">
    <source>
        <dbReference type="ARBA" id="ARBA00012876"/>
    </source>
</evidence>
<keyword evidence="7 12" id="KW-0663">Pyridoxal phosphate</keyword>
<evidence type="ECO:0000256" key="2">
    <source>
        <dbReference type="ARBA" id="ARBA00008954"/>
    </source>
</evidence>
<sequence length="506" mass="57105">MSKTTRILKHKNLFNDVFKRQYSDFVRGQATAAANLKERVLFHGEPSGPSVVTPVPGPRSTKLINELETIQNVGAVQFFVDYDHCLGNYLFDADGNVLLDMFTQIATIPIGYSHPRLMAALRKPENIASFVNRPALGCLPPSNWVNKLRDVLLAVAPPGLTNVQTMQCGACSVEHSQKAIFMWYQRHRRGGKPPSEEELKSCITNQKPGTPEICIMSFHKAFHGRTMGALAITHAKWVHKLDFPQPDWPIAPFPTLQYPLDEFVRENREEEDRCLNTVRELFEKWRLKGNPVAGIAVEPIQCEGGDNHATPYFFQGLQDIAKENNAALLIDEVQTGCGSTGKFWAHEHFNLREAPDLVPFAKKMMTGGFYFKKDFKPTEGYRIFNTWFGDPARMPLLQAVVEVMQEENLIELNAKVGSYFLKGLTDLQKRYPGLIMNARGLGTLTAIDFNTVESRDKAVYNLRQKGVLVGVCGEKSMRFRPTLMFQNHHVDIFTDIFNDVLAGLNK</sequence>
<dbReference type="NCBIfam" id="TIGR00699">
    <property type="entry name" value="GABAtrns_euk"/>
    <property type="match status" value="1"/>
</dbReference>
<dbReference type="PANTHER" id="PTHR43206">
    <property type="entry name" value="AMINOTRANSFERASE"/>
    <property type="match status" value="1"/>
</dbReference>
<evidence type="ECO:0000256" key="8">
    <source>
        <dbReference type="ARBA" id="ARBA00029760"/>
    </source>
</evidence>
<dbReference type="FunFam" id="3.40.640.10:FF:000029">
    <property type="entry name" value="4-aminobutyrate aminotransferase, mitochondrial"/>
    <property type="match status" value="1"/>
</dbReference>
<evidence type="ECO:0000256" key="4">
    <source>
        <dbReference type="ARBA" id="ARBA00012912"/>
    </source>
</evidence>
<dbReference type="PIRSF" id="PIRSF000521">
    <property type="entry name" value="Transaminase_4ab_Lys_Orn"/>
    <property type="match status" value="1"/>
</dbReference>
<dbReference type="GO" id="GO:0030170">
    <property type="term" value="F:pyridoxal phosphate binding"/>
    <property type="evidence" value="ECO:0007669"/>
    <property type="project" value="InterPro"/>
</dbReference>
<accession>A0AAN8J639</accession>